<sequence>MYKFLKASWVHHSDELTPGKQPILSATCFQNTPEINLLKNTGCSIFYKQQMHFWRVCMNIYGNKSIFKDLKKQLPD</sequence>
<reference evidence="1" key="1">
    <citation type="submission" date="2014-11" db="EMBL/GenBank/DDBJ databases">
        <authorList>
            <person name="Amaro Gonzalez C."/>
        </authorList>
    </citation>
    <scope>NUCLEOTIDE SEQUENCE</scope>
</reference>
<accession>A0A0E9T4K7</accession>
<organism evidence="1">
    <name type="scientific">Anguilla anguilla</name>
    <name type="common">European freshwater eel</name>
    <name type="synonym">Muraena anguilla</name>
    <dbReference type="NCBI Taxonomy" id="7936"/>
    <lineage>
        <taxon>Eukaryota</taxon>
        <taxon>Metazoa</taxon>
        <taxon>Chordata</taxon>
        <taxon>Craniata</taxon>
        <taxon>Vertebrata</taxon>
        <taxon>Euteleostomi</taxon>
        <taxon>Actinopterygii</taxon>
        <taxon>Neopterygii</taxon>
        <taxon>Teleostei</taxon>
        <taxon>Anguilliformes</taxon>
        <taxon>Anguillidae</taxon>
        <taxon>Anguilla</taxon>
    </lineage>
</organism>
<dbReference type="AlphaFoldDB" id="A0A0E9T4K7"/>
<protein>
    <submittedName>
        <fullName evidence="1">Uncharacterized protein</fullName>
    </submittedName>
</protein>
<proteinExistence type="predicted"/>
<name>A0A0E9T4K7_ANGAN</name>
<dbReference type="EMBL" id="GBXM01059961">
    <property type="protein sequence ID" value="JAH48616.1"/>
    <property type="molecule type" value="Transcribed_RNA"/>
</dbReference>
<evidence type="ECO:0000313" key="1">
    <source>
        <dbReference type="EMBL" id="JAH48616.1"/>
    </source>
</evidence>
<reference evidence="1" key="2">
    <citation type="journal article" date="2015" name="Fish Shellfish Immunol.">
        <title>Early steps in the European eel (Anguilla anguilla)-Vibrio vulnificus interaction in the gills: Role of the RtxA13 toxin.</title>
        <authorList>
            <person name="Callol A."/>
            <person name="Pajuelo D."/>
            <person name="Ebbesson L."/>
            <person name="Teles M."/>
            <person name="MacKenzie S."/>
            <person name="Amaro C."/>
        </authorList>
    </citation>
    <scope>NUCLEOTIDE SEQUENCE</scope>
</reference>